<dbReference type="Proteomes" id="UP001381693">
    <property type="component" value="Unassembled WGS sequence"/>
</dbReference>
<comment type="caution">
    <text evidence="1">The sequence shown here is derived from an EMBL/GenBank/DDBJ whole genome shotgun (WGS) entry which is preliminary data.</text>
</comment>
<evidence type="ECO:0000313" key="2">
    <source>
        <dbReference type="Proteomes" id="UP001381693"/>
    </source>
</evidence>
<keyword evidence="2" id="KW-1185">Reference proteome</keyword>
<organism evidence="1 2">
    <name type="scientific">Halocaridina rubra</name>
    <name type="common">Hawaiian red shrimp</name>
    <dbReference type="NCBI Taxonomy" id="373956"/>
    <lineage>
        <taxon>Eukaryota</taxon>
        <taxon>Metazoa</taxon>
        <taxon>Ecdysozoa</taxon>
        <taxon>Arthropoda</taxon>
        <taxon>Crustacea</taxon>
        <taxon>Multicrustacea</taxon>
        <taxon>Malacostraca</taxon>
        <taxon>Eumalacostraca</taxon>
        <taxon>Eucarida</taxon>
        <taxon>Decapoda</taxon>
        <taxon>Pleocyemata</taxon>
        <taxon>Caridea</taxon>
        <taxon>Atyoidea</taxon>
        <taxon>Atyidae</taxon>
        <taxon>Halocaridina</taxon>
    </lineage>
</organism>
<accession>A0AAN8ZTD1</accession>
<protein>
    <submittedName>
        <fullName evidence="1">Uncharacterized protein</fullName>
    </submittedName>
</protein>
<dbReference type="EMBL" id="JAXCGZ010022807">
    <property type="protein sequence ID" value="KAK7023549.1"/>
    <property type="molecule type" value="Genomic_DNA"/>
</dbReference>
<reference evidence="1 2" key="1">
    <citation type="submission" date="2023-11" db="EMBL/GenBank/DDBJ databases">
        <title>Halocaridina rubra genome assembly.</title>
        <authorList>
            <person name="Smith C."/>
        </authorList>
    </citation>
    <scope>NUCLEOTIDE SEQUENCE [LARGE SCALE GENOMIC DNA]</scope>
    <source>
        <strain evidence="1">EP-1</strain>
        <tissue evidence="1">Whole</tissue>
    </source>
</reference>
<proteinExistence type="predicted"/>
<dbReference type="AlphaFoldDB" id="A0AAN8ZTD1"/>
<evidence type="ECO:0000313" key="1">
    <source>
        <dbReference type="EMBL" id="KAK7023549.1"/>
    </source>
</evidence>
<name>A0AAN8ZTD1_HALRR</name>
<sequence length="154" mass="18439">MEKYVRGVQWLREILFNTQFNADRIRVKVNKLLNSLGEYKRSASKIMWLMFNDVMFKKGKTRFLFPIQQDVWLMFNDVTYKKGKTRFLFPIQQDVKFMFNDVMFKKGKTRFLFPIQQDVWLIFNDITYKKVMSSANIIVEHPIPGFGISFVNIA</sequence>
<gene>
    <name evidence="1" type="ORF">SK128_010060</name>
</gene>